<organism evidence="5 6">
    <name type="scientific">Marinobacter panjinensis</name>
    <dbReference type="NCBI Taxonomy" id="2576384"/>
    <lineage>
        <taxon>Bacteria</taxon>
        <taxon>Pseudomonadati</taxon>
        <taxon>Pseudomonadota</taxon>
        <taxon>Gammaproteobacteria</taxon>
        <taxon>Pseudomonadales</taxon>
        <taxon>Marinobacteraceae</taxon>
        <taxon>Marinobacter</taxon>
    </lineage>
</organism>
<dbReference type="InterPro" id="IPR005475">
    <property type="entry name" value="Transketolase-like_Pyr-bd"/>
</dbReference>
<sequence>MRRMTYAQAIEDALAQAMAADERVVVFGEDVHALRMNLYARFGERRVRPTPISESAFLGAGVAAAMAGLRPVVELIMIDFLAVATDAIINHAAKIDAFSGGQWQVPLVVRAGCGGGYGDGGQHSQALWGWLAHIPGLKVVVPSTPADAGGLLMAALADEGPVIFLEHQLLAEDWLEYLGSGGRTTVSYDIPAEGREGEVPDHWDAIEIGQVAFRRTGTDLTIAGVGVGIHRAAAAAESLATNGISASVLDLRTVAPLNREALVNDVRRTGRLLVVDEDYCHFGLTGELAAALLEAGLAPQYARVAVNETIPFAPARERAALPNVERIVEAARRLVAR</sequence>
<dbReference type="EMBL" id="SZYH01000001">
    <property type="protein sequence ID" value="TKV68036.1"/>
    <property type="molecule type" value="Genomic_DNA"/>
</dbReference>
<dbReference type="RefSeq" id="WP_137435447.1">
    <property type="nucleotide sequence ID" value="NZ_JANRHC010000001.1"/>
</dbReference>
<keyword evidence="2" id="KW-0560">Oxidoreductase</keyword>
<name>A0A4U6R6U8_9GAMM</name>
<dbReference type="InterPro" id="IPR029061">
    <property type="entry name" value="THDP-binding"/>
</dbReference>
<dbReference type="PANTHER" id="PTHR43257:SF2">
    <property type="entry name" value="PYRUVATE DEHYDROGENASE E1 COMPONENT SUBUNIT BETA"/>
    <property type="match status" value="1"/>
</dbReference>
<protein>
    <submittedName>
        <fullName evidence="5">Pyruvate dehydrogenase</fullName>
    </submittedName>
</protein>
<dbReference type="AlphaFoldDB" id="A0A4U6R6U8"/>
<dbReference type="SUPFAM" id="SSF52922">
    <property type="entry name" value="TK C-terminal domain-like"/>
    <property type="match status" value="1"/>
</dbReference>
<dbReference type="Gene3D" id="3.40.50.970">
    <property type="match status" value="1"/>
</dbReference>
<dbReference type="SUPFAM" id="SSF52518">
    <property type="entry name" value="Thiamin diphosphate-binding fold (THDP-binding)"/>
    <property type="match status" value="1"/>
</dbReference>
<evidence type="ECO:0000313" key="5">
    <source>
        <dbReference type="EMBL" id="TKV68036.1"/>
    </source>
</evidence>
<dbReference type="InterPro" id="IPR033248">
    <property type="entry name" value="Transketolase_C"/>
</dbReference>
<evidence type="ECO:0000313" key="6">
    <source>
        <dbReference type="Proteomes" id="UP000308488"/>
    </source>
</evidence>
<evidence type="ECO:0000256" key="1">
    <source>
        <dbReference type="ARBA" id="ARBA00001964"/>
    </source>
</evidence>
<keyword evidence="5" id="KW-0670">Pyruvate</keyword>
<comment type="cofactor">
    <cofactor evidence="1">
        <name>thiamine diphosphate</name>
        <dbReference type="ChEBI" id="CHEBI:58937"/>
    </cofactor>
</comment>
<evidence type="ECO:0000256" key="2">
    <source>
        <dbReference type="ARBA" id="ARBA00023002"/>
    </source>
</evidence>
<dbReference type="SMART" id="SM00861">
    <property type="entry name" value="Transket_pyr"/>
    <property type="match status" value="1"/>
</dbReference>
<dbReference type="PANTHER" id="PTHR43257">
    <property type="entry name" value="PYRUVATE DEHYDROGENASE E1 COMPONENT BETA SUBUNIT"/>
    <property type="match status" value="1"/>
</dbReference>
<dbReference type="Pfam" id="PF02779">
    <property type="entry name" value="Transket_pyr"/>
    <property type="match status" value="1"/>
</dbReference>
<keyword evidence="3" id="KW-0786">Thiamine pyrophosphate</keyword>
<feature type="domain" description="Transketolase-like pyrimidine-binding" evidence="4">
    <location>
        <begin position="4"/>
        <end position="172"/>
    </location>
</feature>
<dbReference type="Pfam" id="PF02780">
    <property type="entry name" value="Transketolase_C"/>
    <property type="match status" value="1"/>
</dbReference>
<dbReference type="InterPro" id="IPR009014">
    <property type="entry name" value="Transketo_C/PFOR_II"/>
</dbReference>
<dbReference type="Gene3D" id="3.40.50.920">
    <property type="match status" value="1"/>
</dbReference>
<evidence type="ECO:0000256" key="3">
    <source>
        <dbReference type="ARBA" id="ARBA00023052"/>
    </source>
</evidence>
<evidence type="ECO:0000259" key="4">
    <source>
        <dbReference type="SMART" id="SM00861"/>
    </source>
</evidence>
<reference evidence="5 6" key="1">
    <citation type="submission" date="2019-05" db="EMBL/GenBank/DDBJ databases">
        <title>Marinobacter panjinensis sp. nov., a moderately halophilic bacterium isolated from sea tidal flat environment.</title>
        <authorList>
            <person name="Yang W."/>
            <person name="An M."/>
            <person name="He W."/>
            <person name="Luo X."/>
            <person name="Zhu L."/>
            <person name="Chen G."/>
            <person name="Zhang Y."/>
            <person name="Wang Y."/>
        </authorList>
    </citation>
    <scope>NUCLEOTIDE SEQUENCE [LARGE SCALE GENOMIC DNA]</scope>
    <source>
        <strain evidence="5 6">PJ-16</strain>
    </source>
</reference>
<dbReference type="Proteomes" id="UP000308488">
    <property type="component" value="Unassembled WGS sequence"/>
</dbReference>
<dbReference type="OrthoDB" id="9780894at2"/>
<comment type="caution">
    <text evidence="5">The sequence shown here is derived from an EMBL/GenBank/DDBJ whole genome shotgun (WGS) entry which is preliminary data.</text>
</comment>
<proteinExistence type="predicted"/>
<dbReference type="GO" id="GO:0016491">
    <property type="term" value="F:oxidoreductase activity"/>
    <property type="evidence" value="ECO:0007669"/>
    <property type="project" value="UniProtKB-KW"/>
</dbReference>
<accession>A0A4U6R6U8</accession>
<keyword evidence="6" id="KW-1185">Reference proteome</keyword>
<gene>
    <name evidence="5" type="ORF">FDP08_07975</name>
</gene>